<dbReference type="InterPro" id="IPR024989">
    <property type="entry name" value="MFS_assoc_dom"/>
</dbReference>
<dbReference type="RefSeq" id="WP_090216056.1">
    <property type="nucleotide sequence ID" value="NZ_LT629780.1"/>
</dbReference>
<keyword evidence="6 8" id="KW-1133">Transmembrane helix</keyword>
<dbReference type="GO" id="GO:0005886">
    <property type="term" value="C:plasma membrane"/>
    <property type="evidence" value="ECO:0007669"/>
    <property type="project" value="UniProtKB-SubCell"/>
</dbReference>
<keyword evidence="7 8" id="KW-0472">Membrane</keyword>
<dbReference type="PIRSF" id="PIRSF004925">
    <property type="entry name" value="HcaT"/>
    <property type="match status" value="1"/>
</dbReference>
<dbReference type="InterPro" id="IPR020846">
    <property type="entry name" value="MFS_dom"/>
</dbReference>
<dbReference type="EMBL" id="LT629780">
    <property type="protein sequence ID" value="SDU43054.1"/>
    <property type="molecule type" value="Genomic_DNA"/>
</dbReference>
<reference evidence="11" key="1">
    <citation type="submission" date="2016-10" db="EMBL/GenBank/DDBJ databases">
        <authorList>
            <person name="Varghese N."/>
            <person name="Submissions S."/>
        </authorList>
    </citation>
    <scope>NUCLEOTIDE SEQUENCE [LARGE SCALE GENOMIC DNA]</scope>
    <source>
        <strain evidence="11">CCTCC 2012022</strain>
    </source>
</reference>
<sequence length="385" mass="41800">MTAALPYWRLSGFYFNYFALLGATAPFLALYFHHLGFSAARIGELVAIPMLMRCVAPNLWGWLGDVSGRRLLIVRLGAFCTLLSFLAIFHRQDYAWLALVMALHAFFWHAVLPQFEVITLAHLGEQAARYSQLRLWGSIGFIAAVVGLGALFERVSLDAYPWAVSLIMLGIALGSLWIPNAQPHSPPGEAARGGFLQQLRRPGVPAFYGAVALMLFSHGPYYTFITLHLESLGYARGQIGALWALGVVAEILVFLVMARLLARFSVRQVLLASLLLAALRWLLLGGLAGYWPVLLLAQVMHAATFGSFHAAAIHFVRHSFAARQQGQGQALYAALSGVGGALGALYAGYSWNGLGPAWTFALASLAALLAAVLVIRRLRDPACAP</sequence>
<dbReference type="PANTHER" id="PTHR23522:SF10">
    <property type="entry name" value="3-PHENYLPROPIONIC ACID TRANSPORTER-RELATED"/>
    <property type="match status" value="1"/>
</dbReference>
<keyword evidence="11" id="KW-1185">Reference proteome</keyword>
<dbReference type="SUPFAM" id="SSF103473">
    <property type="entry name" value="MFS general substrate transporter"/>
    <property type="match status" value="1"/>
</dbReference>
<evidence type="ECO:0000256" key="8">
    <source>
        <dbReference type="SAM" id="Phobius"/>
    </source>
</evidence>
<dbReference type="PROSITE" id="PS50850">
    <property type="entry name" value="MFS"/>
    <property type="match status" value="1"/>
</dbReference>
<gene>
    <name evidence="10" type="ORF">SAMN05216580_2981</name>
</gene>
<dbReference type="CDD" id="cd17335">
    <property type="entry name" value="MFS_MFSD6"/>
    <property type="match status" value="1"/>
</dbReference>
<name>A0A1H2IG51_9GAMM</name>
<accession>A0A1H2IG51</accession>
<evidence type="ECO:0000259" key="9">
    <source>
        <dbReference type="PROSITE" id="PS50850"/>
    </source>
</evidence>
<evidence type="ECO:0000256" key="5">
    <source>
        <dbReference type="ARBA" id="ARBA00022692"/>
    </source>
</evidence>
<dbReference type="Proteomes" id="UP000243063">
    <property type="component" value="Chromosome I"/>
</dbReference>
<evidence type="ECO:0000256" key="7">
    <source>
        <dbReference type="ARBA" id="ARBA00023136"/>
    </source>
</evidence>
<evidence type="ECO:0000313" key="10">
    <source>
        <dbReference type="EMBL" id="SDU43054.1"/>
    </source>
</evidence>
<proteinExistence type="predicted"/>
<protein>
    <submittedName>
        <fullName evidence="10">MFS transporter, PPP family, 3-phenylpropionic acid transporter</fullName>
    </submittedName>
</protein>
<feature type="transmembrane region" description="Helical" evidence="8">
    <location>
        <begin position="269"/>
        <end position="293"/>
    </location>
</feature>
<evidence type="ECO:0000256" key="4">
    <source>
        <dbReference type="ARBA" id="ARBA00022519"/>
    </source>
</evidence>
<keyword evidence="4" id="KW-0997">Cell inner membrane</keyword>
<dbReference type="GO" id="GO:0015528">
    <property type="term" value="F:lactose:proton symporter activity"/>
    <property type="evidence" value="ECO:0007669"/>
    <property type="project" value="TreeGrafter"/>
</dbReference>
<evidence type="ECO:0000256" key="1">
    <source>
        <dbReference type="ARBA" id="ARBA00004429"/>
    </source>
</evidence>
<feature type="transmembrane region" description="Helical" evidence="8">
    <location>
        <begin position="206"/>
        <end position="229"/>
    </location>
</feature>
<dbReference type="InterPro" id="IPR026032">
    <property type="entry name" value="HcaT-like"/>
</dbReference>
<comment type="subcellular location">
    <subcellularLocation>
        <location evidence="1">Cell inner membrane</location>
        <topology evidence="1">Multi-pass membrane protein</topology>
    </subcellularLocation>
</comment>
<feature type="transmembrane region" description="Helical" evidence="8">
    <location>
        <begin position="330"/>
        <end position="351"/>
    </location>
</feature>
<keyword evidence="5 8" id="KW-0812">Transmembrane</keyword>
<dbReference type="NCBIfam" id="NF037955">
    <property type="entry name" value="mfs"/>
    <property type="match status" value="1"/>
</dbReference>
<feature type="transmembrane region" description="Helical" evidence="8">
    <location>
        <begin position="133"/>
        <end position="153"/>
    </location>
</feature>
<dbReference type="STRING" id="1245526.SAMN05216580_2981"/>
<evidence type="ECO:0000313" key="11">
    <source>
        <dbReference type="Proteomes" id="UP000243063"/>
    </source>
</evidence>
<feature type="transmembrane region" description="Helical" evidence="8">
    <location>
        <begin position="357"/>
        <end position="375"/>
    </location>
</feature>
<dbReference type="GO" id="GO:0030395">
    <property type="term" value="F:lactose binding"/>
    <property type="evidence" value="ECO:0007669"/>
    <property type="project" value="TreeGrafter"/>
</dbReference>
<feature type="domain" description="Major facilitator superfamily (MFS) profile" evidence="9">
    <location>
        <begin position="198"/>
        <end position="385"/>
    </location>
</feature>
<organism evidence="10 11">
    <name type="scientific">Geopseudomonas guangdongensis</name>
    <dbReference type="NCBI Taxonomy" id="1245526"/>
    <lineage>
        <taxon>Bacteria</taxon>
        <taxon>Pseudomonadati</taxon>
        <taxon>Pseudomonadota</taxon>
        <taxon>Gammaproteobacteria</taxon>
        <taxon>Pseudomonadales</taxon>
        <taxon>Pseudomonadaceae</taxon>
        <taxon>Geopseudomonas</taxon>
    </lineage>
</organism>
<evidence type="ECO:0000256" key="3">
    <source>
        <dbReference type="ARBA" id="ARBA00022475"/>
    </source>
</evidence>
<evidence type="ECO:0000256" key="2">
    <source>
        <dbReference type="ARBA" id="ARBA00022448"/>
    </source>
</evidence>
<feature type="transmembrane region" description="Helical" evidence="8">
    <location>
        <begin position="299"/>
        <end position="318"/>
    </location>
</feature>
<feature type="transmembrane region" description="Helical" evidence="8">
    <location>
        <begin position="72"/>
        <end position="89"/>
    </location>
</feature>
<keyword evidence="2" id="KW-0813">Transport</keyword>
<dbReference type="InterPro" id="IPR036259">
    <property type="entry name" value="MFS_trans_sf"/>
</dbReference>
<feature type="transmembrane region" description="Helical" evidence="8">
    <location>
        <begin position="241"/>
        <end position="262"/>
    </location>
</feature>
<dbReference type="AlphaFoldDB" id="A0A1H2IG51"/>
<dbReference type="Gene3D" id="1.20.1250.20">
    <property type="entry name" value="MFS general substrate transporter like domains"/>
    <property type="match status" value="2"/>
</dbReference>
<dbReference type="OrthoDB" id="9150135at2"/>
<dbReference type="PANTHER" id="PTHR23522">
    <property type="entry name" value="BLL5896 PROTEIN"/>
    <property type="match status" value="1"/>
</dbReference>
<dbReference type="Pfam" id="PF12832">
    <property type="entry name" value="MFS_1_like"/>
    <property type="match status" value="1"/>
</dbReference>
<feature type="transmembrane region" description="Helical" evidence="8">
    <location>
        <begin position="12"/>
        <end position="32"/>
    </location>
</feature>
<keyword evidence="3" id="KW-1003">Cell membrane</keyword>
<feature type="transmembrane region" description="Helical" evidence="8">
    <location>
        <begin position="95"/>
        <end position="112"/>
    </location>
</feature>
<feature type="transmembrane region" description="Helical" evidence="8">
    <location>
        <begin position="159"/>
        <end position="178"/>
    </location>
</feature>
<evidence type="ECO:0000256" key="6">
    <source>
        <dbReference type="ARBA" id="ARBA00022989"/>
    </source>
</evidence>
<feature type="transmembrane region" description="Helical" evidence="8">
    <location>
        <begin position="38"/>
        <end position="60"/>
    </location>
</feature>